<dbReference type="PANTHER" id="PTHR22893">
    <property type="entry name" value="NADH OXIDOREDUCTASE-RELATED"/>
    <property type="match status" value="1"/>
</dbReference>
<dbReference type="InterPro" id="IPR045247">
    <property type="entry name" value="Oye-like"/>
</dbReference>
<protein>
    <submittedName>
        <fullName evidence="2">Alkene reductase</fullName>
    </submittedName>
</protein>
<dbReference type="RefSeq" id="WP_381507197.1">
    <property type="nucleotide sequence ID" value="NZ_JBHUOM010000025.1"/>
</dbReference>
<gene>
    <name evidence="2" type="ORF">ACFS25_26345</name>
</gene>
<dbReference type="InterPro" id="IPR001155">
    <property type="entry name" value="OxRdtase_FMN_N"/>
</dbReference>
<dbReference type="SUPFAM" id="SSF51395">
    <property type="entry name" value="FMN-linked oxidoreductases"/>
    <property type="match status" value="1"/>
</dbReference>
<evidence type="ECO:0000259" key="1">
    <source>
        <dbReference type="Pfam" id="PF00724"/>
    </source>
</evidence>
<dbReference type="Gene3D" id="3.20.20.70">
    <property type="entry name" value="Aldolase class I"/>
    <property type="match status" value="1"/>
</dbReference>
<feature type="domain" description="NADH:flavin oxidoreductase/NADH oxidase N-terminal" evidence="1">
    <location>
        <begin position="6"/>
        <end position="333"/>
    </location>
</feature>
<sequence>MNKILMPYSKGALRLKNHLVMAPMTRSRAIDNLPNALMAEYYAQRTGAGLLITEGTAPTPEALGYPRIPGIFSQHQVEGWQKVTSAVHAGGSKIFVQLMHTGRIGHQDNLPQGAVLVGASDLKAAGQIFTDTAGLQDYSQPQALTTDGIANIIGGHVVAAQYAIQAGFDGIELHGANGYLLEQFLNPTVNNRTDEYGGSLQNRSRLLIEMAKAIADAIGPQKVGIRFSPYSTLGDLPPFADDEVFETYQHLAQELDALGIAYIHIAVNMPIPQRTFDAVRTAFTGTIILCNGLTPETAEAALHNGFADLVAFGRSFLANPDLAERIAQQAELNQPDYTTLYTPGAQGYTTYPTLLKSTLELT</sequence>
<dbReference type="Pfam" id="PF00724">
    <property type="entry name" value="Oxidored_FMN"/>
    <property type="match status" value="1"/>
</dbReference>
<dbReference type="PANTHER" id="PTHR22893:SF91">
    <property type="entry name" value="NADPH DEHYDROGENASE 2-RELATED"/>
    <property type="match status" value="1"/>
</dbReference>
<accession>A0ABW6ASD6</accession>
<keyword evidence="3" id="KW-1185">Reference proteome</keyword>
<dbReference type="InterPro" id="IPR013785">
    <property type="entry name" value="Aldolase_TIM"/>
</dbReference>
<dbReference type="CDD" id="cd02933">
    <property type="entry name" value="OYE_like_FMN"/>
    <property type="match status" value="1"/>
</dbReference>
<name>A0ABW6ASD6_9BACT</name>
<dbReference type="EMBL" id="JBHUOM010000025">
    <property type="protein sequence ID" value="MFD2937323.1"/>
    <property type="molecule type" value="Genomic_DNA"/>
</dbReference>
<organism evidence="2 3">
    <name type="scientific">Spirosoma flavum</name>
    <dbReference type="NCBI Taxonomy" id="2048557"/>
    <lineage>
        <taxon>Bacteria</taxon>
        <taxon>Pseudomonadati</taxon>
        <taxon>Bacteroidota</taxon>
        <taxon>Cytophagia</taxon>
        <taxon>Cytophagales</taxon>
        <taxon>Cytophagaceae</taxon>
        <taxon>Spirosoma</taxon>
    </lineage>
</organism>
<proteinExistence type="predicted"/>
<comment type="caution">
    <text evidence="2">The sequence shown here is derived from an EMBL/GenBank/DDBJ whole genome shotgun (WGS) entry which is preliminary data.</text>
</comment>
<evidence type="ECO:0000313" key="3">
    <source>
        <dbReference type="Proteomes" id="UP001597512"/>
    </source>
</evidence>
<evidence type="ECO:0000313" key="2">
    <source>
        <dbReference type="EMBL" id="MFD2937323.1"/>
    </source>
</evidence>
<dbReference type="Proteomes" id="UP001597512">
    <property type="component" value="Unassembled WGS sequence"/>
</dbReference>
<reference evidence="3" key="1">
    <citation type="journal article" date="2019" name="Int. J. Syst. Evol. Microbiol.">
        <title>The Global Catalogue of Microorganisms (GCM) 10K type strain sequencing project: providing services to taxonomists for standard genome sequencing and annotation.</title>
        <authorList>
            <consortium name="The Broad Institute Genomics Platform"/>
            <consortium name="The Broad Institute Genome Sequencing Center for Infectious Disease"/>
            <person name="Wu L."/>
            <person name="Ma J."/>
        </authorList>
    </citation>
    <scope>NUCLEOTIDE SEQUENCE [LARGE SCALE GENOMIC DNA]</scope>
    <source>
        <strain evidence="3">KCTC 52490</strain>
    </source>
</reference>